<dbReference type="PANTHER" id="PTHR43273:SF3">
    <property type="entry name" value="ANAEROBIC SULFATASE-MATURATING ENZYME HOMOLOG ASLB-RELATED"/>
    <property type="match status" value="1"/>
</dbReference>
<protein>
    <submittedName>
        <fullName evidence="8">Radical SAM peptide maturase</fullName>
    </submittedName>
</protein>
<dbReference type="Proteomes" id="UP001079672">
    <property type="component" value="Unassembled WGS sequence"/>
</dbReference>
<organism evidence="8 9">
    <name type="scientific">Bacteroides fragilis</name>
    <dbReference type="NCBI Taxonomy" id="817"/>
    <lineage>
        <taxon>Bacteria</taxon>
        <taxon>Pseudomonadati</taxon>
        <taxon>Bacteroidota</taxon>
        <taxon>Bacteroidia</taxon>
        <taxon>Bacteroidales</taxon>
        <taxon>Bacteroidaceae</taxon>
        <taxon>Bacteroides</taxon>
    </lineage>
</organism>
<evidence type="ECO:0000313" key="8">
    <source>
        <dbReference type="EMBL" id="MCZ2688434.1"/>
    </source>
</evidence>
<dbReference type="GO" id="GO:0051536">
    <property type="term" value="F:iron-sulfur cluster binding"/>
    <property type="evidence" value="ECO:0007669"/>
    <property type="project" value="UniProtKB-KW"/>
</dbReference>
<dbReference type="InterPro" id="IPR013785">
    <property type="entry name" value="Aldolase_TIM"/>
</dbReference>
<dbReference type="EMBL" id="JAPTZU010000007">
    <property type="protein sequence ID" value="MCZ2688434.1"/>
    <property type="molecule type" value="Genomic_DNA"/>
</dbReference>
<feature type="domain" description="Radical SAM core" evidence="7">
    <location>
        <begin position="92"/>
        <end position="258"/>
    </location>
</feature>
<evidence type="ECO:0000256" key="3">
    <source>
        <dbReference type="ARBA" id="ARBA00022723"/>
    </source>
</evidence>
<name>A0A9Q4JH19_BACFG</name>
<dbReference type="InterPro" id="IPR023867">
    <property type="entry name" value="Sulphatase_maturase_rSAM"/>
</dbReference>
<sequence length="471" mass="54723">MKSIIFKDQYNYCYLYSFGKKKLLQITPEVYNMLDVYWAEGECWEGDSIAARTCSFFEKYGFLDFDNIKVGAGIDVEDIEYSIASVPVITFELTQKCNLGCKYCVYGELYETEKDCVGNELSFDVAKSVIDFCLNKGMRNQLSGLKRTITIGFYGGEPLLRFDLVQQIISYTKSRESEFLTFTYNMTTNAVLLDKYMDYIVEQDISLLISLDGDKKASSYRTLKSGRQSYDRVYSNIRELKKRHFDFYVKNVSFNAVLHDQNELSSLLHFYHHKLNKVPMISTLATSFVKKNAFGTFNHMYRGLNSEALCLHNIPIDDYLKLNPSLITLSRFYEAYSGYFYKTFKELVNDYEYVNYVPGGACIPFTSKLFVSADGKVHPCERVGYKYSLGYVNDKNEFILNLKEVVERYNSYYDILRPKCTLCYRIQSCPKCFLQHDINCAPVSRKDMTSYICDMVNVCHKFRNHLKLPVL</sequence>
<dbReference type="SFLD" id="SFLDG01384">
    <property type="entry name" value="thioether_bond_formation_requi"/>
    <property type="match status" value="1"/>
</dbReference>
<dbReference type="Pfam" id="PF04055">
    <property type="entry name" value="Radical_SAM"/>
    <property type="match status" value="1"/>
</dbReference>
<dbReference type="AlphaFoldDB" id="A0A9Q4JH19"/>
<evidence type="ECO:0000256" key="6">
    <source>
        <dbReference type="ARBA" id="ARBA00023601"/>
    </source>
</evidence>
<evidence type="ECO:0000256" key="1">
    <source>
        <dbReference type="ARBA" id="ARBA00001966"/>
    </source>
</evidence>
<dbReference type="SFLD" id="SFLDG01067">
    <property type="entry name" value="SPASM/twitch_domain_containing"/>
    <property type="match status" value="1"/>
</dbReference>
<dbReference type="InterPro" id="IPR026407">
    <property type="entry name" value="SAM_GG-Bacter"/>
</dbReference>
<dbReference type="PANTHER" id="PTHR43273">
    <property type="entry name" value="ANAEROBIC SULFATASE-MATURATING ENZYME HOMOLOG ASLB-RELATED"/>
    <property type="match status" value="1"/>
</dbReference>
<gene>
    <name evidence="8" type="ORF">O1433_13095</name>
</gene>
<dbReference type="InterPro" id="IPR058240">
    <property type="entry name" value="rSAM_sf"/>
</dbReference>
<comment type="caution">
    <text evidence="8">The sequence shown here is derived from an EMBL/GenBank/DDBJ whole genome shotgun (WGS) entry which is preliminary data.</text>
</comment>
<dbReference type="SFLD" id="SFLDS00029">
    <property type="entry name" value="Radical_SAM"/>
    <property type="match status" value="1"/>
</dbReference>
<dbReference type="InterPro" id="IPR007197">
    <property type="entry name" value="rSAM"/>
</dbReference>
<evidence type="ECO:0000256" key="2">
    <source>
        <dbReference type="ARBA" id="ARBA00022691"/>
    </source>
</evidence>
<keyword evidence="3" id="KW-0479">Metal-binding</keyword>
<evidence type="ECO:0000256" key="5">
    <source>
        <dbReference type="ARBA" id="ARBA00023014"/>
    </source>
</evidence>
<keyword evidence="5" id="KW-0411">Iron-sulfur</keyword>
<keyword evidence="2" id="KW-0949">S-adenosyl-L-methionine</keyword>
<comment type="cofactor">
    <cofactor evidence="1">
        <name>[4Fe-4S] cluster</name>
        <dbReference type="ChEBI" id="CHEBI:49883"/>
    </cofactor>
</comment>
<evidence type="ECO:0000313" key="9">
    <source>
        <dbReference type="Proteomes" id="UP001079672"/>
    </source>
</evidence>
<dbReference type="Gene3D" id="3.20.20.70">
    <property type="entry name" value="Aldolase class I"/>
    <property type="match status" value="1"/>
</dbReference>
<dbReference type="SUPFAM" id="SSF102114">
    <property type="entry name" value="Radical SAM enzymes"/>
    <property type="match status" value="1"/>
</dbReference>
<proteinExistence type="inferred from homology"/>
<evidence type="ECO:0000256" key="4">
    <source>
        <dbReference type="ARBA" id="ARBA00023004"/>
    </source>
</evidence>
<dbReference type="NCBIfam" id="TIGR04148">
    <property type="entry name" value="GG_samocin_CFB"/>
    <property type="match status" value="1"/>
</dbReference>
<dbReference type="RefSeq" id="WP_080715490.1">
    <property type="nucleotide sequence ID" value="NZ_CP037440.1"/>
</dbReference>
<accession>A0A9Q4JH19</accession>
<keyword evidence="4" id="KW-0408">Iron</keyword>
<dbReference type="SFLD" id="SFLDG01386">
    <property type="entry name" value="main_SPASM_domain-containing"/>
    <property type="match status" value="1"/>
</dbReference>
<dbReference type="GO" id="GO:0046872">
    <property type="term" value="F:metal ion binding"/>
    <property type="evidence" value="ECO:0007669"/>
    <property type="project" value="UniProtKB-KW"/>
</dbReference>
<dbReference type="GO" id="GO:0016491">
    <property type="term" value="F:oxidoreductase activity"/>
    <property type="evidence" value="ECO:0007669"/>
    <property type="project" value="InterPro"/>
</dbReference>
<comment type="similarity">
    <text evidence="6">Belongs to the radical SAM superfamily. Anaerobic sulfatase-maturating enzyme family.</text>
</comment>
<evidence type="ECO:0000259" key="7">
    <source>
        <dbReference type="Pfam" id="PF04055"/>
    </source>
</evidence>
<reference evidence="8" key="1">
    <citation type="submission" date="2022-12" db="EMBL/GenBank/DDBJ databases">
        <title>Development of a Multilocus Sequence Typing Scheme for Bacteroides fragilis Based on Whole Genome Sequencing Data and Clinical Application.</title>
        <authorList>
            <person name="Nielsen F.D."/>
            <person name="Justesen U.S."/>
        </authorList>
    </citation>
    <scope>NUCLEOTIDE SEQUENCE</scope>
    <source>
        <strain evidence="8">BF_AM_ODE_DK_2015_4</strain>
    </source>
</reference>